<gene>
    <name evidence="2" type="ORF">JKP34_16725</name>
</gene>
<keyword evidence="1" id="KW-1133">Transmembrane helix</keyword>
<dbReference type="EMBL" id="JAERQG010000005">
    <property type="protein sequence ID" value="MBL0766914.1"/>
    <property type="molecule type" value="Genomic_DNA"/>
</dbReference>
<evidence type="ECO:0000313" key="2">
    <source>
        <dbReference type="EMBL" id="MBL0766914.1"/>
    </source>
</evidence>
<feature type="transmembrane region" description="Helical" evidence="1">
    <location>
        <begin position="108"/>
        <end position="131"/>
    </location>
</feature>
<dbReference type="AlphaFoldDB" id="A0A937AK15"/>
<feature type="transmembrane region" description="Helical" evidence="1">
    <location>
        <begin position="143"/>
        <end position="167"/>
    </location>
</feature>
<evidence type="ECO:0000313" key="3">
    <source>
        <dbReference type="Proteomes" id="UP000642920"/>
    </source>
</evidence>
<proteinExistence type="predicted"/>
<accession>A0A937AK15</accession>
<dbReference type="Proteomes" id="UP000642920">
    <property type="component" value="Unassembled WGS sequence"/>
</dbReference>
<feature type="transmembrane region" description="Helical" evidence="1">
    <location>
        <begin position="36"/>
        <end position="54"/>
    </location>
</feature>
<name>A0A937AK15_9BACT</name>
<protein>
    <submittedName>
        <fullName evidence="2">Uncharacterized protein</fullName>
    </submittedName>
</protein>
<feature type="transmembrane region" description="Helical" evidence="1">
    <location>
        <begin position="74"/>
        <end position="96"/>
    </location>
</feature>
<comment type="caution">
    <text evidence="2">The sequence shown here is derived from an EMBL/GenBank/DDBJ whole genome shotgun (WGS) entry which is preliminary data.</text>
</comment>
<keyword evidence="1" id="KW-0472">Membrane</keyword>
<keyword evidence="1" id="KW-0812">Transmembrane</keyword>
<keyword evidence="3" id="KW-1185">Reference proteome</keyword>
<organism evidence="2 3">
    <name type="scientific">Marivirga atlantica</name>
    <dbReference type="NCBI Taxonomy" id="1548457"/>
    <lineage>
        <taxon>Bacteria</taxon>
        <taxon>Pseudomonadati</taxon>
        <taxon>Bacteroidota</taxon>
        <taxon>Cytophagia</taxon>
        <taxon>Cytophagales</taxon>
        <taxon>Marivirgaceae</taxon>
        <taxon>Marivirga</taxon>
    </lineage>
</organism>
<sequence length="175" mass="20204">MDDLSFGIFVVPVITLLVIITLYIHFFRKVADKGKYRYFIVYTAIVAFILNFVWEVAQGPLYKNFQYDFEHVSFCALASIADMLMVLVLLFLFGLIYRNVYWISRLKLTRALLLILVGFLGAILAELWHTWRGDWSYADAMPMLPLIEVGVSPVLQFSVLPLIIFAISRKKIRNG</sequence>
<evidence type="ECO:0000256" key="1">
    <source>
        <dbReference type="SAM" id="Phobius"/>
    </source>
</evidence>
<dbReference type="RefSeq" id="WP_201923990.1">
    <property type="nucleotide sequence ID" value="NZ_JAERQG010000005.1"/>
</dbReference>
<reference evidence="2" key="1">
    <citation type="submission" date="2021-01" db="EMBL/GenBank/DDBJ databases">
        <title>Marivirga sp. nov., isolated from intertidal surface sediments.</title>
        <authorList>
            <person name="Zhang M."/>
        </authorList>
    </citation>
    <scope>NUCLEOTIDE SEQUENCE</scope>
    <source>
        <strain evidence="2">SM1354</strain>
    </source>
</reference>
<feature type="transmembrane region" description="Helical" evidence="1">
    <location>
        <begin position="6"/>
        <end position="24"/>
    </location>
</feature>